<keyword evidence="2" id="KW-1185">Reference proteome</keyword>
<protein>
    <submittedName>
        <fullName evidence="1">Uncharacterized protein</fullName>
    </submittedName>
</protein>
<accession>A0A918I1K6</accession>
<proteinExistence type="predicted"/>
<reference evidence="1" key="1">
    <citation type="journal article" date="2014" name="Int. J. Syst. Evol. Microbiol.">
        <title>Complete genome sequence of Corynebacterium casei LMG S-19264T (=DSM 44701T), isolated from a smear-ripened cheese.</title>
        <authorList>
            <consortium name="US DOE Joint Genome Institute (JGI-PGF)"/>
            <person name="Walter F."/>
            <person name="Albersmeier A."/>
            <person name="Kalinowski J."/>
            <person name="Ruckert C."/>
        </authorList>
    </citation>
    <scope>NUCLEOTIDE SEQUENCE</scope>
    <source>
        <strain evidence="1">JCM 4391</strain>
    </source>
</reference>
<comment type="caution">
    <text evidence="1">The sequence shown here is derived from an EMBL/GenBank/DDBJ whole genome shotgun (WGS) entry which is preliminary data.</text>
</comment>
<name>A0A918I1K6_9ACTN</name>
<reference evidence="1" key="2">
    <citation type="submission" date="2020-09" db="EMBL/GenBank/DDBJ databases">
        <authorList>
            <person name="Sun Q."/>
            <person name="Ohkuma M."/>
        </authorList>
    </citation>
    <scope>NUCLEOTIDE SEQUENCE</scope>
    <source>
        <strain evidence="1">JCM 4391</strain>
    </source>
</reference>
<sequence>MIAPTYITHGRKYHVDPACPRMIHGEELHDCEGDSDWGYGGFTAGSYRREDPSPEFAAMRGKLPCLGCVPPEQRVFPPLYGQTFGHEPFLYDGVPICRRCFIEHRSFREAVAWPCTSAVVLGLVAREQATS</sequence>
<dbReference type="AlphaFoldDB" id="A0A918I1K6"/>
<organism evidence="1 2">
    <name type="scientific">Streptomyces lavendofoliae</name>
    <dbReference type="NCBI Taxonomy" id="67314"/>
    <lineage>
        <taxon>Bacteria</taxon>
        <taxon>Bacillati</taxon>
        <taxon>Actinomycetota</taxon>
        <taxon>Actinomycetes</taxon>
        <taxon>Kitasatosporales</taxon>
        <taxon>Streptomycetaceae</taxon>
        <taxon>Streptomyces</taxon>
    </lineage>
</organism>
<dbReference type="RefSeq" id="WP_189552893.1">
    <property type="nucleotide sequence ID" value="NZ_BMTP01000012.1"/>
</dbReference>
<evidence type="ECO:0000313" key="2">
    <source>
        <dbReference type="Proteomes" id="UP000636661"/>
    </source>
</evidence>
<dbReference type="EMBL" id="BMTP01000012">
    <property type="protein sequence ID" value="GGU52265.1"/>
    <property type="molecule type" value="Genomic_DNA"/>
</dbReference>
<gene>
    <name evidence="1" type="ORF">GCM10010274_46470</name>
</gene>
<dbReference type="Proteomes" id="UP000636661">
    <property type="component" value="Unassembled WGS sequence"/>
</dbReference>
<evidence type="ECO:0000313" key="1">
    <source>
        <dbReference type="EMBL" id="GGU52265.1"/>
    </source>
</evidence>